<evidence type="ECO:0000313" key="2">
    <source>
        <dbReference type="Proteomes" id="UP000626109"/>
    </source>
</evidence>
<reference evidence="1" key="1">
    <citation type="submission" date="2021-02" db="EMBL/GenBank/DDBJ databases">
        <authorList>
            <person name="Dougan E. K."/>
            <person name="Rhodes N."/>
            <person name="Thang M."/>
            <person name="Chan C."/>
        </authorList>
    </citation>
    <scope>NUCLEOTIDE SEQUENCE</scope>
</reference>
<sequence>MAAVEDALFKTGGELGQLLTWSSLKQLAATSSGFRRHLKSSFWSDLQACCKALEKASASTDTKQCIALHTGYCGSCGCVHTWTDYEPEEKNGPRHKFSLCIPPLHILDFGSHRVSLAYRAMLYMRCPFFSTWEIVTSAMGMGPHPADPWLLGPRPRHNSNEEGAQLEIDARLQFWFASGGQTSNAEITLQDWKQWARKCRGPCPKWCELRWPLVIERIRNDCKIDDVFFKSQLIQMACRTLKCIFWQMPSCYSSLVGWVDEILEDLHESHAVRELVHIERTLSRCNAADSPVARVFTQLLFFENADFNDSLRVANDFGKALLVDVENSFHHEFEEKAKHARCLRYRGFEVKTPSHECRRRLVIWLPSPARDASKQLDR</sequence>
<name>A0A813KR07_POLGL</name>
<accession>A0A813KR07</accession>
<gene>
    <name evidence="1" type="ORF">PGLA2088_LOCUS34876</name>
</gene>
<dbReference type="Proteomes" id="UP000626109">
    <property type="component" value="Unassembled WGS sequence"/>
</dbReference>
<proteinExistence type="predicted"/>
<organism evidence="1 2">
    <name type="scientific">Polarella glacialis</name>
    <name type="common">Dinoflagellate</name>
    <dbReference type="NCBI Taxonomy" id="89957"/>
    <lineage>
        <taxon>Eukaryota</taxon>
        <taxon>Sar</taxon>
        <taxon>Alveolata</taxon>
        <taxon>Dinophyceae</taxon>
        <taxon>Suessiales</taxon>
        <taxon>Suessiaceae</taxon>
        <taxon>Polarella</taxon>
    </lineage>
</organism>
<dbReference type="AlphaFoldDB" id="A0A813KR07"/>
<evidence type="ECO:0000313" key="1">
    <source>
        <dbReference type="EMBL" id="CAE8708280.1"/>
    </source>
</evidence>
<dbReference type="EMBL" id="CAJNNW010031628">
    <property type="protein sequence ID" value="CAE8708280.1"/>
    <property type="molecule type" value="Genomic_DNA"/>
</dbReference>
<protein>
    <submittedName>
        <fullName evidence="1">Uncharacterized protein</fullName>
    </submittedName>
</protein>
<comment type="caution">
    <text evidence="1">The sequence shown here is derived from an EMBL/GenBank/DDBJ whole genome shotgun (WGS) entry which is preliminary data.</text>
</comment>